<organism evidence="1 2">
    <name type="scientific">Lactuca saligna</name>
    <name type="common">Willowleaf lettuce</name>
    <dbReference type="NCBI Taxonomy" id="75948"/>
    <lineage>
        <taxon>Eukaryota</taxon>
        <taxon>Viridiplantae</taxon>
        <taxon>Streptophyta</taxon>
        <taxon>Embryophyta</taxon>
        <taxon>Tracheophyta</taxon>
        <taxon>Spermatophyta</taxon>
        <taxon>Magnoliopsida</taxon>
        <taxon>eudicotyledons</taxon>
        <taxon>Gunneridae</taxon>
        <taxon>Pentapetalae</taxon>
        <taxon>asterids</taxon>
        <taxon>campanulids</taxon>
        <taxon>Asterales</taxon>
        <taxon>Asteraceae</taxon>
        <taxon>Cichorioideae</taxon>
        <taxon>Cichorieae</taxon>
        <taxon>Lactucinae</taxon>
        <taxon>Lactuca</taxon>
    </lineage>
</organism>
<dbReference type="InterPro" id="IPR011032">
    <property type="entry name" value="GroES-like_sf"/>
</dbReference>
<dbReference type="InterPro" id="IPR052585">
    <property type="entry name" value="Lipid_raft_assoc_Zn_ADH"/>
</dbReference>
<dbReference type="AlphaFoldDB" id="A0AA35UNZ6"/>
<dbReference type="SUPFAM" id="SSF50129">
    <property type="entry name" value="GroES-like"/>
    <property type="match status" value="1"/>
</dbReference>
<accession>A0AA35UNZ6</accession>
<name>A0AA35UNZ6_LACSI</name>
<reference evidence="1" key="1">
    <citation type="submission" date="2023-04" db="EMBL/GenBank/DDBJ databases">
        <authorList>
            <person name="Vijverberg K."/>
            <person name="Xiong W."/>
            <person name="Schranz E."/>
        </authorList>
    </citation>
    <scope>NUCLEOTIDE SEQUENCE</scope>
</reference>
<gene>
    <name evidence="1" type="ORF">LSALG_LOCUS1828</name>
</gene>
<dbReference type="InterPro" id="IPR036291">
    <property type="entry name" value="NAD(P)-bd_dom_sf"/>
</dbReference>
<protein>
    <recommendedName>
        <fullName evidence="3">Alcohol dehydrogenase-like C-terminal domain-containing protein</fullName>
    </recommendedName>
</protein>
<dbReference type="Gene3D" id="3.40.50.720">
    <property type="entry name" value="NAD(P)-binding Rossmann-like Domain"/>
    <property type="match status" value="1"/>
</dbReference>
<dbReference type="Gene3D" id="3.90.180.10">
    <property type="entry name" value="Medium-chain alcohol dehydrogenases, catalytic domain"/>
    <property type="match status" value="1"/>
</dbReference>
<keyword evidence="2" id="KW-1185">Reference proteome</keyword>
<dbReference type="SUPFAM" id="SSF51735">
    <property type="entry name" value="NAD(P)-binding Rossmann-fold domains"/>
    <property type="match status" value="1"/>
</dbReference>
<sequence>MIQQVWVFSNTFGNKVCRSEIQNLPRQKSHHFGRFVMCLLDVRRSNWLTTLMQSGYGRSLFESLLPLILGHDISGEIAAIGQEFFRALHPTSMRGTYTDYAILAEDQLTPKPSTISHVTRGCKCNSFCCPNSMMVLVVGGGGAVGYSAVQLAVVAGCAILATCESESIDRLLAAGAEHALDYTFEDLEVRLKGKYNVVLDPIGIQQTEQL</sequence>
<evidence type="ECO:0008006" key="3">
    <source>
        <dbReference type="Google" id="ProtNLM"/>
    </source>
</evidence>
<dbReference type="EMBL" id="OX465086">
    <property type="protein sequence ID" value="CAI9261019.1"/>
    <property type="molecule type" value="Genomic_DNA"/>
</dbReference>
<dbReference type="Proteomes" id="UP001177003">
    <property type="component" value="Chromosome 0"/>
</dbReference>
<evidence type="ECO:0000313" key="1">
    <source>
        <dbReference type="EMBL" id="CAI9261019.1"/>
    </source>
</evidence>
<evidence type="ECO:0000313" key="2">
    <source>
        <dbReference type="Proteomes" id="UP001177003"/>
    </source>
</evidence>
<dbReference type="PANTHER" id="PTHR43482:SF1">
    <property type="entry name" value="PROTEIN AST1-RELATED"/>
    <property type="match status" value="1"/>
</dbReference>
<proteinExistence type="predicted"/>
<dbReference type="PANTHER" id="PTHR43482">
    <property type="entry name" value="PROTEIN AST1-RELATED"/>
    <property type="match status" value="1"/>
</dbReference>